<dbReference type="InterPro" id="IPR036380">
    <property type="entry name" value="Isochorismatase-like_sf"/>
</dbReference>
<proteinExistence type="predicted"/>
<organism evidence="3 4">
    <name type="scientific">Caballeronia udeis</name>
    <dbReference type="NCBI Taxonomy" id="1232866"/>
    <lineage>
        <taxon>Bacteria</taxon>
        <taxon>Pseudomonadati</taxon>
        <taxon>Pseudomonadota</taxon>
        <taxon>Betaproteobacteria</taxon>
        <taxon>Burkholderiales</taxon>
        <taxon>Burkholderiaceae</taxon>
        <taxon>Caballeronia</taxon>
    </lineage>
</organism>
<dbReference type="InterPro" id="IPR000868">
    <property type="entry name" value="Isochorismatase-like_dom"/>
</dbReference>
<name>A0A158I888_9BURK</name>
<evidence type="ECO:0000313" key="3">
    <source>
        <dbReference type="EMBL" id="SAL52479.1"/>
    </source>
</evidence>
<evidence type="ECO:0000256" key="1">
    <source>
        <dbReference type="SAM" id="MobiDB-lite"/>
    </source>
</evidence>
<feature type="region of interest" description="Disordered" evidence="1">
    <location>
        <begin position="1"/>
        <end position="23"/>
    </location>
</feature>
<dbReference type="EMBL" id="FCOK02000043">
    <property type="protein sequence ID" value="SAL52479.1"/>
    <property type="molecule type" value="Genomic_DNA"/>
</dbReference>
<dbReference type="Pfam" id="PF00857">
    <property type="entry name" value="Isochorismatase"/>
    <property type="match status" value="1"/>
</dbReference>
<evidence type="ECO:0000313" key="4">
    <source>
        <dbReference type="Proteomes" id="UP000054683"/>
    </source>
</evidence>
<protein>
    <submittedName>
        <fullName evidence="3">Isochorismatase hydrolase</fullName>
    </submittedName>
</protein>
<evidence type="ECO:0000259" key="2">
    <source>
        <dbReference type="Pfam" id="PF00857"/>
    </source>
</evidence>
<dbReference type="PANTHER" id="PTHR43559:SF3">
    <property type="entry name" value="HYDROLASE YCAC-RELATED"/>
    <property type="match status" value="1"/>
</dbReference>
<gene>
    <name evidence="3" type="ORF">AWB69_05430</name>
</gene>
<dbReference type="Gene3D" id="3.40.50.850">
    <property type="entry name" value="Isochorismatase-like"/>
    <property type="match status" value="1"/>
</dbReference>
<feature type="domain" description="Isochorismatase-like" evidence="2">
    <location>
        <begin position="83"/>
        <end position="234"/>
    </location>
</feature>
<dbReference type="SUPFAM" id="SSF52499">
    <property type="entry name" value="Isochorismatase-like hydrolases"/>
    <property type="match status" value="1"/>
</dbReference>
<sequence length="274" mass="28709">MIHLNPAQMCTGRSGGTSRSPPPYPIRTLIKTMKIHHLLKAVVLPLAIVSASAATIRTASAAPATNAVAPSGAPYSLLSRDNTVLVLVDHQVGLFTGVRDIDTGELRHNVVALAKTAKTLGIPVIVTATMPDGMWGPTIPELTAALPGVPVISRTSINAWDDPNVRAAIEKTGRKQVLIAGVSLEVCATFPALSLKAAGYDPRVVLDASGTFSDAKRTVGLQRLAGAGIPVTDYATAGVEMLHGNDDPKAQQVYADLDMPFANLVWQLKNASGK</sequence>
<dbReference type="GO" id="GO:0016787">
    <property type="term" value="F:hydrolase activity"/>
    <property type="evidence" value="ECO:0007669"/>
    <property type="project" value="UniProtKB-KW"/>
</dbReference>
<accession>A0A158I888</accession>
<dbReference type="AlphaFoldDB" id="A0A158I888"/>
<dbReference type="InterPro" id="IPR053152">
    <property type="entry name" value="Hydrolase_YcaC-like"/>
</dbReference>
<keyword evidence="3" id="KW-0378">Hydrolase</keyword>
<dbReference type="PANTHER" id="PTHR43559">
    <property type="entry name" value="HYDROLASE YCAC-RELATED"/>
    <property type="match status" value="1"/>
</dbReference>
<dbReference type="Proteomes" id="UP000054683">
    <property type="component" value="Unassembled WGS sequence"/>
</dbReference>
<reference evidence="3 4" key="1">
    <citation type="submission" date="2016-01" db="EMBL/GenBank/DDBJ databases">
        <authorList>
            <person name="Oliw E.H."/>
        </authorList>
    </citation>
    <scope>NUCLEOTIDE SEQUENCE [LARGE SCALE GENOMIC DNA]</scope>
    <source>
        <strain evidence="3">LMG 27134</strain>
    </source>
</reference>